<protein>
    <submittedName>
        <fullName evidence="2">DUF1295 domain-containing protein</fullName>
    </submittedName>
</protein>
<dbReference type="Proteomes" id="UP000675379">
    <property type="component" value="Unassembled WGS sequence"/>
</dbReference>
<accession>A0A941HRL6</accession>
<keyword evidence="1" id="KW-0812">Transmembrane</keyword>
<dbReference type="PANTHER" id="PTHR32251:SF17">
    <property type="entry name" value="STEROID 5-ALPHA REDUCTASE C-TERMINAL DOMAIN-CONTAINING PROTEIN"/>
    <property type="match status" value="1"/>
</dbReference>
<feature type="transmembrane region" description="Helical" evidence="1">
    <location>
        <begin position="131"/>
        <end position="151"/>
    </location>
</feature>
<dbReference type="InterPro" id="IPR010721">
    <property type="entry name" value="UstE-like"/>
</dbReference>
<reference evidence="2" key="1">
    <citation type="submission" date="2021-04" db="EMBL/GenBank/DDBJ databases">
        <title>Proteiniclasticum sedimins sp. nov., an obligate anaerobic bacterium isolated from anaerobic sludge.</title>
        <authorList>
            <person name="Liu J."/>
        </authorList>
    </citation>
    <scope>NUCLEOTIDE SEQUENCE</scope>
    <source>
        <strain evidence="2">BAD-10</strain>
    </source>
</reference>
<feature type="transmembrane region" description="Helical" evidence="1">
    <location>
        <begin position="30"/>
        <end position="47"/>
    </location>
</feature>
<keyword evidence="3" id="KW-1185">Reference proteome</keyword>
<feature type="transmembrane region" description="Helical" evidence="1">
    <location>
        <begin position="102"/>
        <end position="125"/>
    </location>
</feature>
<feature type="transmembrane region" description="Helical" evidence="1">
    <location>
        <begin position="186"/>
        <end position="204"/>
    </location>
</feature>
<feature type="transmembrane region" description="Helical" evidence="1">
    <location>
        <begin position="59"/>
        <end position="81"/>
    </location>
</feature>
<sequence>MNPYLGSALLLWLFFTLIFLVAQVLRNNSIVDSFWGPAFLLVALYTFTVMKDPGPRSTVLTLLVTLWSLRLFFYISVRNWNKPEDFRYVDMRRRWGTKLPRLKAYLNVFVLQGVFAYIVALPIMATNTSSIQSLGILSYAGIAIWVMGFLFESVGDAQLKAFKAKPENKGKIMSTGLWAYTRHPNYFGEALMWWGIFLISFTGLSDLPSLISPVFMNYLLRYVSGVPLLERKYKNREDFQEYAKRTPIFIPWFPKA</sequence>
<organism evidence="2 3">
    <name type="scientific">Proteiniclasticum sediminis</name>
    <dbReference type="NCBI Taxonomy" id="2804028"/>
    <lineage>
        <taxon>Bacteria</taxon>
        <taxon>Bacillati</taxon>
        <taxon>Bacillota</taxon>
        <taxon>Clostridia</taxon>
        <taxon>Eubacteriales</taxon>
        <taxon>Clostridiaceae</taxon>
        <taxon>Proteiniclasticum</taxon>
    </lineage>
</organism>
<dbReference type="Gene3D" id="1.20.120.1630">
    <property type="match status" value="1"/>
</dbReference>
<gene>
    <name evidence="2" type="ORF">KCG48_08455</name>
</gene>
<feature type="transmembrane region" description="Helical" evidence="1">
    <location>
        <begin position="6"/>
        <end position="25"/>
    </location>
</feature>
<dbReference type="EMBL" id="JAGSCS010000010">
    <property type="protein sequence ID" value="MBR0576372.1"/>
    <property type="molecule type" value="Genomic_DNA"/>
</dbReference>
<dbReference type="PROSITE" id="PS50244">
    <property type="entry name" value="S5A_REDUCTASE"/>
    <property type="match status" value="1"/>
</dbReference>
<dbReference type="AlphaFoldDB" id="A0A941HRL6"/>
<evidence type="ECO:0000313" key="3">
    <source>
        <dbReference type="Proteomes" id="UP000675379"/>
    </source>
</evidence>
<name>A0A941HRL6_9CLOT</name>
<dbReference type="GO" id="GO:0016020">
    <property type="term" value="C:membrane"/>
    <property type="evidence" value="ECO:0007669"/>
    <property type="project" value="TreeGrafter"/>
</dbReference>
<evidence type="ECO:0000256" key="1">
    <source>
        <dbReference type="SAM" id="Phobius"/>
    </source>
</evidence>
<comment type="caution">
    <text evidence="2">The sequence shown here is derived from an EMBL/GenBank/DDBJ whole genome shotgun (WGS) entry which is preliminary data.</text>
</comment>
<dbReference type="RefSeq" id="WP_211801287.1">
    <property type="nucleotide sequence ID" value="NZ_JAGSCS010000010.1"/>
</dbReference>
<keyword evidence="1" id="KW-0472">Membrane</keyword>
<evidence type="ECO:0000313" key="2">
    <source>
        <dbReference type="EMBL" id="MBR0576372.1"/>
    </source>
</evidence>
<proteinExistence type="predicted"/>
<keyword evidence="1" id="KW-1133">Transmembrane helix</keyword>
<dbReference type="PANTHER" id="PTHR32251">
    <property type="entry name" value="3-OXO-5-ALPHA-STEROID 4-DEHYDROGENASE"/>
    <property type="match status" value="1"/>
</dbReference>
<dbReference type="Pfam" id="PF06966">
    <property type="entry name" value="DUF1295"/>
    <property type="match status" value="1"/>
</dbReference>